<keyword evidence="2" id="KW-1185">Reference proteome</keyword>
<reference evidence="1 2" key="1">
    <citation type="submission" date="2019-05" db="EMBL/GenBank/DDBJ databases">
        <title>Another draft genome of Portunus trituberculatus and its Hox gene families provides insights of decapod evolution.</title>
        <authorList>
            <person name="Jeong J.-H."/>
            <person name="Song I."/>
            <person name="Kim S."/>
            <person name="Choi T."/>
            <person name="Kim D."/>
            <person name="Ryu S."/>
            <person name="Kim W."/>
        </authorList>
    </citation>
    <scope>NUCLEOTIDE SEQUENCE [LARGE SCALE GENOMIC DNA]</scope>
    <source>
        <tissue evidence="1">Muscle</tissue>
    </source>
</reference>
<dbReference type="AlphaFoldDB" id="A0A5B7H0X1"/>
<proteinExistence type="predicted"/>
<sequence length="33" mass="3931">MQVVSVLFFLHVFMLLNHNMCNISYCFGDVMNY</sequence>
<dbReference type="Proteomes" id="UP000324222">
    <property type="component" value="Unassembled WGS sequence"/>
</dbReference>
<comment type="caution">
    <text evidence="1">The sequence shown here is derived from an EMBL/GenBank/DDBJ whole genome shotgun (WGS) entry which is preliminary data.</text>
</comment>
<dbReference type="EMBL" id="VSRR010024436">
    <property type="protein sequence ID" value="MPC66201.1"/>
    <property type="molecule type" value="Genomic_DNA"/>
</dbReference>
<gene>
    <name evidence="1" type="ORF">E2C01_060347</name>
</gene>
<evidence type="ECO:0000313" key="2">
    <source>
        <dbReference type="Proteomes" id="UP000324222"/>
    </source>
</evidence>
<accession>A0A5B7H0X1</accession>
<name>A0A5B7H0X1_PORTR</name>
<evidence type="ECO:0000313" key="1">
    <source>
        <dbReference type="EMBL" id="MPC66201.1"/>
    </source>
</evidence>
<organism evidence="1 2">
    <name type="scientific">Portunus trituberculatus</name>
    <name type="common">Swimming crab</name>
    <name type="synonym">Neptunus trituberculatus</name>
    <dbReference type="NCBI Taxonomy" id="210409"/>
    <lineage>
        <taxon>Eukaryota</taxon>
        <taxon>Metazoa</taxon>
        <taxon>Ecdysozoa</taxon>
        <taxon>Arthropoda</taxon>
        <taxon>Crustacea</taxon>
        <taxon>Multicrustacea</taxon>
        <taxon>Malacostraca</taxon>
        <taxon>Eumalacostraca</taxon>
        <taxon>Eucarida</taxon>
        <taxon>Decapoda</taxon>
        <taxon>Pleocyemata</taxon>
        <taxon>Brachyura</taxon>
        <taxon>Eubrachyura</taxon>
        <taxon>Portunoidea</taxon>
        <taxon>Portunidae</taxon>
        <taxon>Portuninae</taxon>
        <taxon>Portunus</taxon>
    </lineage>
</organism>
<protein>
    <submittedName>
        <fullName evidence="1">Uncharacterized protein</fullName>
    </submittedName>
</protein>